<dbReference type="PROSITE" id="PS50914">
    <property type="entry name" value="BON"/>
    <property type="match status" value="1"/>
</dbReference>
<dbReference type="InterPro" id="IPR007055">
    <property type="entry name" value="BON_dom"/>
</dbReference>
<dbReference type="Proteomes" id="UP001352223">
    <property type="component" value="Unassembled WGS sequence"/>
</dbReference>
<dbReference type="CDD" id="cd00118">
    <property type="entry name" value="LysM"/>
    <property type="match status" value="1"/>
</dbReference>
<keyword evidence="3" id="KW-1185">Reference proteome</keyword>
<sequence length="145" mass="15378">MATYTFGREAGHRLQVTLSDEPDKAAVQLKERLEELELTNDHFRVSVEGSTVVVAGDSAVQDQKEKILLALGNVEGVTAVEDRVTAGQEGIVPRFLTVQDGETLHDVAGRAYAGPDAVKRLLAANRPALSGADGIYAGLVVRAPA</sequence>
<evidence type="ECO:0000259" key="1">
    <source>
        <dbReference type="PROSITE" id="PS50914"/>
    </source>
</evidence>
<comment type="caution">
    <text evidence="2">The sequence shown here is derived from an EMBL/GenBank/DDBJ whole genome shotgun (WGS) entry which is preliminary data.</text>
</comment>
<dbReference type="Pfam" id="PF04972">
    <property type="entry name" value="BON"/>
    <property type="match status" value="1"/>
</dbReference>
<evidence type="ECO:0000313" key="3">
    <source>
        <dbReference type="Proteomes" id="UP001352223"/>
    </source>
</evidence>
<accession>A0ABU6C3X7</accession>
<name>A0ABU6C3X7_9ACTN</name>
<dbReference type="EMBL" id="JAOZYB010000001">
    <property type="protein sequence ID" value="MEB3958877.1"/>
    <property type="molecule type" value="Genomic_DNA"/>
</dbReference>
<gene>
    <name evidence="2" type="ORF">OKJ48_01180</name>
</gene>
<evidence type="ECO:0000313" key="2">
    <source>
        <dbReference type="EMBL" id="MEB3958877.1"/>
    </source>
</evidence>
<feature type="domain" description="BON" evidence="1">
    <location>
        <begin position="15"/>
        <end position="88"/>
    </location>
</feature>
<protein>
    <submittedName>
        <fullName evidence="2">BON domain-containing protein</fullName>
    </submittedName>
</protein>
<organism evidence="2 3">
    <name type="scientific">Streptomyces kunmingensis</name>
    <dbReference type="NCBI Taxonomy" id="68225"/>
    <lineage>
        <taxon>Bacteria</taxon>
        <taxon>Bacillati</taxon>
        <taxon>Actinomycetota</taxon>
        <taxon>Actinomycetes</taxon>
        <taxon>Kitasatosporales</taxon>
        <taxon>Streptomycetaceae</taxon>
        <taxon>Streptomyces</taxon>
    </lineage>
</organism>
<dbReference type="RefSeq" id="WP_324765856.1">
    <property type="nucleotide sequence ID" value="NZ_BAAATS010000022.1"/>
</dbReference>
<proteinExistence type="predicted"/>
<reference evidence="2 3" key="1">
    <citation type="submission" date="2022-10" db="EMBL/GenBank/DDBJ databases">
        <authorList>
            <person name="Xie J."/>
            <person name="Shen N."/>
        </authorList>
    </citation>
    <scope>NUCLEOTIDE SEQUENCE [LARGE SCALE GENOMIC DNA]</scope>
    <source>
        <strain evidence="2 3">DSM 41681</strain>
    </source>
</reference>
<dbReference type="InterPro" id="IPR018392">
    <property type="entry name" value="LysM"/>
</dbReference>